<evidence type="ECO:0000313" key="8">
    <source>
        <dbReference type="EMBL" id="SFZ90914.1"/>
    </source>
</evidence>
<dbReference type="InterPro" id="IPR030960">
    <property type="entry name" value="DHQS/DOIS_N"/>
</dbReference>
<dbReference type="PANTHER" id="PTHR43622">
    <property type="entry name" value="3-DEHYDROQUINATE SYNTHASE"/>
    <property type="match status" value="1"/>
</dbReference>
<dbReference type="NCBIfam" id="NF004852">
    <property type="entry name" value="PRK06203.1"/>
    <property type="match status" value="1"/>
</dbReference>
<organism evidence="8 9">
    <name type="scientific">Flaviramulus basaltis</name>
    <dbReference type="NCBI Taxonomy" id="369401"/>
    <lineage>
        <taxon>Bacteria</taxon>
        <taxon>Pseudomonadati</taxon>
        <taxon>Bacteroidota</taxon>
        <taxon>Flavobacteriia</taxon>
        <taxon>Flavobacteriales</taxon>
        <taxon>Flavobacteriaceae</taxon>
        <taxon>Flaviramulus</taxon>
    </lineage>
</organism>
<keyword evidence="9" id="KW-1185">Reference proteome</keyword>
<evidence type="ECO:0000256" key="1">
    <source>
        <dbReference type="ARBA" id="ARBA00001911"/>
    </source>
</evidence>
<feature type="domain" description="3-dehydroquinate synthase C-terminal" evidence="7">
    <location>
        <begin position="199"/>
        <end position="329"/>
    </location>
</feature>
<dbReference type="InterPro" id="IPR056179">
    <property type="entry name" value="DHQS_C"/>
</dbReference>
<evidence type="ECO:0000256" key="5">
    <source>
        <dbReference type="ARBA" id="ARBA00023239"/>
    </source>
</evidence>
<keyword evidence="2" id="KW-0028">Amino-acid biosynthesis</keyword>
<evidence type="ECO:0000256" key="2">
    <source>
        <dbReference type="ARBA" id="ARBA00022605"/>
    </source>
</evidence>
<dbReference type="SUPFAM" id="SSF56796">
    <property type="entry name" value="Dehydroquinate synthase-like"/>
    <property type="match status" value="1"/>
</dbReference>
<dbReference type="Gene3D" id="3.40.50.1970">
    <property type="match status" value="1"/>
</dbReference>
<accession>A0A1K2IF82</accession>
<sequence>MNQKKIIKQSFQVNFDFNLIFTSKLFETDNNILVDLLSSNSTSKTKAIVVVDTGVIDSHPQLKEDIDNYFKQYNDSITLEGSVLEIPGGEQSKNDETFIQSILENINTFGIDRHSYVIAIGGGAVLDAVGFAAAIAHRGVRLIRIPTTVLSQNDSGIGVKNGINYFGKKNFAGSFAVPFAVINDDSFLSTLHERDWRSGISEAIKVALIKDYSFFEWIESKVSDLNNRDKDAMNELIYRCADLHMKHIQNSGDAFEQGSSRPLDFGHWAAHKLEQLSNFEVRHGEAVAIGIALDSTYSYLKGYLSKPELVRVLDCIIGLGFNISYHQMNEQIIKGLEEFREHLGGKLTIMLLKSLGTGFEVHEMDKNIVLESINYISSYHSKKIAI</sequence>
<dbReference type="AlphaFoldDB" id="A0A1K2IF82"/>
<evidence type="ECO:0000259" key="7">
    <source>
        <dbReference type="Pfam" id="PF24621"/>
    </source>
</evidence>
<dbReference type="GO" id="GO:0008652">
    <property type="term" value="P:amino acid biosynthetic process"/>
    <property type="evidence" value="ECO:0007669"/>
    <property type="project" value="UniProtKB-KW"/>
</dbReference>
<keyword evidence="5" id="KW-0456">Lyase</keyword>
<comment type="cofactor">
    <cofactor evidence="1">
        <name>NAD(+)</name>
        <dbReference type="ChEBI" id="CHEBI:57540"/>
    </cofactor>
</comment>
<dbReference type="GO" id="GO:0003856">
    <property type="term" value="F:3-dehydroquinate synthase activity"/>
    <property type="evidence" value="ECO:0007669"/>
    <property type="project" value="TreeGrafter"/>
</dbReference>
<proteinExistence type="predicted"/>
<dbReference type="OrthoDB" id="9806583at2"/>
<gene>
    <name evidence="8" type="ORF">SAMN05428642_1011239</name>
</gene>
<name>A0A1K2IF82_9FLAO</name>
<dbReference type="Pfam" id="PF01761">
    <property type="entry name" value="DHQ_synthase"/>
    <property type="match status" value="1"/>
</dbReference>
<dbReference type="Pfam" id="PF24621">
    <property type="entry name" value="DHQS_C"/>
    <property type="match status" value="1"/>
</dbReference>
<evidence type="ECO:0000256" key="3">
    <source>
        <dbReference type="ARBA" id="ARBA00023027"/>
    </source>
</evidence>
<evidence type="ECO:0000256" key="4">
    <source>
        <dbReference type="ARBA" id="ARBA00023141"/>
    </source>
</evidence>
<dbReference type="GO" id="GO:0009073">
    <property type="term" value="P:aromatic amino acid family biosynthetic process"/>
    <property type="evidence" value="ECO:0007669"/>
    <property type="project" value="UniProtKB-KW"/>
</dbReference>
<dbReference type="EMBL" id="FPKV01000001">
    <property type="protein sequence ID" value="SFZ90914.1"/>
    <property type="molecule type" value="Genomic_DNA"/>
</dbReference>
<dbReference type="PANTHER" id="PTHR43622:SF7">
    <property type="entry name" value="3-DEHYDROQUINATE SYNTHASE, CHLOROPLASTIC"/>
    <property type="match status" value="1"/>
</dbReference>
<keyword evidence="3" id="KW-0520">NAD</keyword>
<reference evidence="8 9" key="1">
    <citation type="submission" date="2016-10" db="EMBL/GenBank/DDBJ databases">
        <authorList>
            <person name="de Groot N.N."/>
        </authorList>
    </citation>
    <scope>NUCLEOTIDE SEQUENCE [LARGE SCALE GENOMIC DNA]</scope>
    <source>
        <strain evidence="8 9">DSM 18180</strain>
    </source>
</reference>
<evidence type="ECO:0000313" key="9">
    <source>
        <dbReference type="Proteomes" id="UP000182544"/>
    </source>
</evidence>
<dbReference type="Gene3D" id="1.20.1090.10">
    <property type="entry name" value="Dehydroquinate synthase-like - alpha domain"/>
    <property type="match status" value="1"/>
</dbReference>
<feature type="domain" description="3-dehydroquinate synthase N-terminal" evidence="6">
    <location>
        <begin position="84"/>
        <end position="197"/>
    </location>
</feature>
<keyword evidence="4" id="KW-0057">Aromatic amino acid biosynthesis</keyword>
<dbReference type="InterPro" id="IPR050071">
    <property type="entry name" value="Dehydroquinate_synthase"/>
</dbReference>
<dbReference type="CDD" id="cd08198">
    <property type="entry name" value="DHQS-like"/>
    <property type="match status" value="1"/>
</dbReference>
<dbReference type="STRING" id="369401.SAMN05428642_1011239"/>
<evidence type="ECO:0000259" key="6">
    <source>
        <dbReference type="Pfam" id="PF01761"/>
    </source>
</evidence>
<dbReference type="Proteomes" id="UP000182544">
    <property type="component" value="Unassembled WGS sequence"/>
</dbReference>
<protein>
    <submittedName>
        <fullName evidence="8">3-dehydroquinate synthase</fullName>
    </submittedName>
</protein>